<dbReference type="Proteomes" id="UP000289734">
    <property type="component" value="Unassembled WGS sequence"/>
</dbReference>
<dbReference type="AlphaFoldDB" id="A0A4V1N488"/>
<keyword evidence="2" id="KW-1185">Reference proteome</keyword>
<evidence type="ECO:0008006" key="3">
    <source>
        <dbReference type="Google" id="ProtNLM"/>
    </source>
</evidence>
<dbReference type="GO" id="GO:0003676">
    <property type="term" value="F:nucleic acid binding"/>
    <property type="evidence" value="ECO:0007669"/>
    <property type="project" value="InterPro"/>
</dbReference>
<sequence length="289" mass="33882">MTMKYLKPEIINLKSSAEYNEKWLQARIEEDPSIIGLGDLEFRYSEKMMVGGGRLDTILYDPESNRRYEVEIQLGKTDESHIIRTLEYWDIERKRNPQYEHCAVIIAEDITSRFLNVISLFNGYIPFIAIQVKAIKVGDNISLFFTKVIDEVRLDLLEEDNQSEPTDRAYWEKKSTKNMIKFVDKIYADLADITSSFNLKYNKHYIGLEKEGVANNFINFKPRKSTVIMSIRHDKSDEIDQLLNESDLDILDYETGWRRYRVRLKESDLKSNLEVIKQIVQKAKDNSVA</sequence>
<reference evidence="2" key="1">
    <citation type="submission" date="2019-01" db="EMBL/GenBank/DDBJ databases">
        <title>Cytophagaceae bacterium strain CAR-16.</title>
        <authorList>
            <person name="Chen W.-M."/>
        </authorList>
    </citation>
    <scope>NUCLEOTIDE SEQUENCE [LARGE SCALE GENOMIC DNA]</scope>
    <source>
        <strain evidence="2">ICH-30</strain>
    </source>
</reference>
<dbReference type="EMBL" id="SBKQ01000010">
    <property type="protein sequence ID" value="RXR31316.1"/>
    <property type="molecule type" value="Genomic_DNA"/>
</dbReference>
<dbReference type="Gene3D" id="3.40.1350.10">
    <property type="match status" value="1"/>
</dbReference>
<evidence type="ECO:0000313" key="1">
    <source>
        <dbReference type="EMBL" id="RXR31316.1"/>
    </source>
</evidence>
<dbReference type="InterPro" id="IPR011856">
    <property type="entry name" value="tRNA_endonuc-like_dom_sf"/>
</dbReference>
<gene>
    <name evidence="1" type="ORF">EQG68_10565</name>
</gene>
<proteinExistence type="predicted"/>
<evidence type="ECO:0000313" key="2">
    <source>
        <dbReference type="Proteomes" id="UP000289734"/>
    </source>
</evidence>
<name>A0A4V1N488_9FLAO</name>
<comment type="caution">
    <text evidence="1">The sequence shown here is derived from an EMBL/GenBank/DDBJ whole genome shotgun (WGS) entry which is preliminary data.</text>
</comment>
<dbReference type="OrthoDB" id="7059891at2"/>
<organism evidence="1 2">
    <name type="scientific">Flavobacterium piscinae</name>
    <dbReference type="NCBI Taxonomy" id="2506424"/>
    <lineage>
        <taxon>Bacteria</taxon>
        <taxon>Pseudomonadati</taxon>
        <taxon>Bacteroidota</taxon>
        <taxon>Flavobacteriia</taxon>
        <taxon>Flavobacteriales</taxon>
        <taxon>Flavobacteriaceae</taxon>
        <taxon>Flavobacterium</taxon>
    </lineage>
</organism>
<protein>
    <recommendedName>
        <fullName evidence="3">DUF5655 domain-containing protein</fullName>
    </recommendedName>
</protein>
<accession>A0A4V1N488</accession>